<dbReference type="PANTHER" id="PTHR43451">
    <property type="entry name" value="ACETYLTRANSFERASE (GNAT) FAMILY PROTEIN"/>
    <property type="match status" value="1"/>
</dbReference>
<dbReference type="Proteomes" id="UP000183365">
    <property type="component" value="Unassembled WGS sequence"/>
</dbReference>
<organism evidence="1 2">
    <name type="scientific">Hanseniaspora guilliermondii</name>
    <dbReference type="NCBI Taxonomy" id="56406"/>
    <lineage>
        <taxon>Eukaryota</taxon>
        <taxon>Fungi</taxon>
        <taxon>Dikarya</taxon>
        <taxon>Ascomycota</taxon>
        <taxon>Saccharomycotina</taxon>
        <taxon>Saccharomycetes</taxon>
        <taxon>Saccharomycodales</taxon>
        <taxon>Saccharomycodaceae</taxon>
        <taxon>Hanseniaspora</taxon>
    </lineage>
</organism>
<dbReference type="InterPro" id="IPR052564">
    <property type="entry name" value="N-acetyltrans/Recomb-assoc"/>
</dbReference>
<name>A0A1L0AYP6_9ASCO</name>
<dbReference type="EMBL" id="FQNF01000010">
    <property type="protein sequence ID" value="SGZ38668.1"/>
    <property type="molecule type" value="Genomic_DNA"/>
</dbReference>
<gene>
    <name evidence="1" type="ORF">HGUI_00868</name>
</gene>
<dbReference type="Gene3D" id="3.40.630.30">
    <property type="match status" value="1"/>
</dbReference>
<dbReference type="VEuPathDB" id="FungiDB:HGUI_00868"/>
<sequence>MSKEPSPINQTNDILSVADALHSSFKASASFSYFLKKIFNIELDENFSDHRNKAIMYYYSSMYSDLGGEVIECDDFNAVALVSPPGVHIDFSETKDTRFNKVWYEDYDSHLESFIGENPFYYINLVGRNFNKEKKKGTVTKIFKHYMKMSDLKGCPIVLEAISEEAKNIYEHYGFKTVHSFSYGQNEVDENGQLDPKGKGFVAYLMIYYSGNLNDYKKKIVEVNDLPKINPKTYEFIDVKMITSCLDEWSTTTQLEPMASRVQLSVNKEK</sequence>
<reference evidence="2" key="1">
    <citation type="submission" date="2016-11" db="EMBL/GenBank/DDBJ databases">
        <authorList>
            <person name="Guldener U."/>
        </authorList>
    </citation>
    <scope>NUCLEOTIDE SEQUENCE [LARGE SCALE GENOMIC DNA]</scope>
</reference>
<evidence type="ECO:0000313" key="2">
    <source>
        <dbReference type="Proteomes" id="UP000183365"/>
    </source>
</evidence>
<keyword evidence="2" id="KW-1185">Reference proteome</keyword>
<accession>A0A1L0AYP6</accession>
<dbReference type="PANTHER" id="PTHR43451:SF1">
    <property type="entry name" value="ACETYLTRANSFERASE"/>
    <property type="match status" value="1"/>
</dbReference>
<evidence type="ECO:0000313" key="1">
    <source>
        <dbReference type="EMBL" id="SGZ38668.1"/>
    </source>
</evidence>
<proteinExistence type="predicted"/>
<dbReference type="SUPFAM" id="SSF55729">
    <property type="entry name" value="Acyl-CoA N-acyltransferases (Nat)"/>
    <property type="match status" value="1"/>
</dbReference>
<evidence type="ECO:0008006" key="3">
    <source>
        <dbReference type="Google" id="ProtNLM"/>
    </source>
</evidence>
<protein>
    <recommendedName>
        <fullName evidence="3">N-acetyltransferase domain-containing protein</fullName>
    </recommendedName>
</protein>
<dbReference type="OrthoDB" id="410198at2759"/>
<dbReference type="InterPro" id="IPR016181">
    <property type="entry name" value="Acyl_CoA_acyltransferase"/>
</dbReference>
<dbReference type="AlphaFoldDB" id="A0A1L0AYP6"/>